<dbReference type="EMBL" id="JACHHO010000002">
    <property type="protein sequence ID" value="MBB5204629.1"/>
    <property type="molecule type" value="Genomic_DNA"/>
</dbReference>
<organism evidence="12 13">
    <name type="scientific">Inhella inkyongensis</name>
    <dbReference type="NCBI Taxonomy" id="392593"/>
    <lineage>
        <taxon>Bacteria</taxon>
        <taxon>Pseudomonadati</taxon>
        <taxon>Pseudomonadota</taxon>
        <taxon>Betaproteobacteria</taxon>
        <taxon>Burkholderiales</taxon>
        <taxon>Sphaerotilaceae</taxon>
        <taxon>Inhella</taxon>
    </lineage>
</organism>
<dbReference type="PANTHER" id="PTHR43344:SF2">
    <property type="entry name" value="PHOSPHOSERINE PHOSPHATASE"/>
    <property type="match status" value="1"/>
</dbReference>
<evidence type="ECO:0000256" key="6">
    <source>
        <dbReference type="ARBA" id="ARBA00022801"/>
    </source>
</evidence>
<comment type="pathway">
    <text evidence="2">Amino-acid biosynthesis; L-serine biosynthesis; L-serine from 3-phospho-D-glycerate: step 3/3.</text>
</comment>
<evidence type="ECO:0000313" key="12">
    <source>
        <dbReference type="EMBL" id="MBB5204629.1"/>
    </source>
</evidence>
<keyword evidence="6" id="KW-0378">Hydrolase</keyword>
<comment type="caution">
    <text evidence="12">The sequence shown here is derived from an EMBL/GenBank/DDBJ whole genome shotgun (WGS) entry which is preliminary data.</text>
</comment>
<dbReference type="PANTHER" id="PTHR43344">
    <property type="entry name" value="PHOSPHOSERINE PHOSPHATASE"/>
    <property type="match status" value="1"/>
</dbReference>
<evidence type="ECO:0000313" key="13">
    <source>
        <dbReference type="Proteomes" id="UP000554837"/>
    </source>
</evidence>
<dbReference type="GO" id="GO:0000287">
    <property type="term" value="F:magnesium ion binding"/>
    <property type="evidence" value="ECO:0007669"/>
    <property type="project" value="TreeGrafter"/>
</dbReference>
<dbReference type="InterPro" id="IPR036412">
    <property type="entry name" value="HAD-like_sf"/>
</dbReference>
<comment type="catalytic activity">
    <reaction evidence="10">
        <text>O-phospho-D-serine + H2O = D-serine + phosphate</text>
        <dbReference type="Rhea" id="RHEA:24873"/>
        <dbReference type="ChEBI" id="CHEBI:15377"/>
        <dbReference type="ChEBI" id="CHEBI:35247"/>
        <dbReference type="ChEBI" id="CHEBI:43474"/>
        <dbReference type="ChEBI" id="CHEBI:58680"/>
        <dbReference type="EC" id="3.1.3.3"/>
    </reaction>
</comment>
<comment type="cofactor">
    <cofactor evidence="1">
        <name>Mg(2+)</name>
        <dbReference type="ChEBI" id="CHEBI:18420"/>
    </cofactor>
</comment>
<name>A0A840S881_9BURK</name>
<gene>
    <name evidence="12" type="ORF">HNQ51_001943</name>
</gene>
<dbReference type="GO" id="GO:0006564">
    <property type="term" value="P:L-serine biosynthetic process"/>
    <property type="evidence" value="ECO:0007669"/>
    <property type="project" value="UniProtKB-KW"/>
</dbReference>
<proteinExistence type="predicted"/>
<evidence type="ECO:0000256" key="3">
    <source>
        <dbReference type="ARBA" id="ARBA00012640"/>
    </source>
</evidence>
<evidence type="ECO:0000256" key="7">
    <source>
        <dbReference type="ARBA" id="ARBA00022842"/>
    </source>
</evidence>
<dbReference type="AlphaFoldDB" id="A0A840S881"/>
<reference evidence="12 13" key="1">
    <citation type="submission" date="2020-08" db="EMBL/GenBank/DDBJ databases">
        <title>Genomic Encyclopedia of Type Strains, Phase IV (KMG-IV): sequencing the most valuable type-strain genomes for metagenomic binning, comparative biology and taxonomic classification.</title>
        <authorList>
            <person name="Goeker M."/>
        </authorList>
    </citation>
    <scope>NUCLEOTIDE SEQUENCE [LARGE SCALE GENOMIC DNA]</scope>
    <source>
        <strain evidence="12 13">DSM 23958</strain>
    </source>
</reference>
<keyword evidence="11" id="KW-0732">Signal</keyword>
<evidence type="ECO:0000256" key="11">
    <source>
        <dbReference type="SAM" id="SignalP"/>
    </source>
</evidence>
<evidence type="ECO:0000256" key="8">
    <source>
        <dbReference type="ARBA" id="ARBA00023299"/>
    </source>
</evidence>
<keyword evidence="5" id="KW-0479">Metal-binding</keyword>
<feature type="chain" id="PRO_5032496127" description="phosphoserine phosphatase" evidence="11">
    <location>
        <begin position="27"/>
        <end position="425"/>
    </location>
</feature>
<feature type="signal peptide" evidence="11">
    <location>
        <begin position="1"/>
        <end position="26"/>
    </location>
</feature>
<evidence type="ECO:0000256" key="10">
    <source>
        <dbReference type="ARBA" id="ARBA00048523"/>
    </source>
</evidence>
<dbReference type="GO" id="GO:0036424">
    <property type="term" value="F:L-phosphoserine phosphatase activity"/>
    <property type="evidence" value="ECO:0007669"/>
    <property type="project" value="TreeGrafter"/>
</dbReference>
<evidence type="ECO:0000256" key="1">
    <source>
        <dbReference type="ARBA" id="ARBA00001946"/>
    </source>
</evidence>
<evidence type="ECO:0000256" key="9">
    <source>
        <dbReference type="ARBA" id="ARBA00048138"/>
    </source>
</evidence>
<dbReference type="SUPFAM" id="SSF56784">
    <property type="entry name" value="HAD-like"/>
    <property type="match status" value="1"/>
</dbReference>
<evidence type="ECO:0000256" key="4">
    <source>
        <dbReference type="ARBA" id="ARBA00022605"/>
    </source>
</evidence>
<keyword evidence="13" id="KW-1185">Reference proteome</keyword>
<accession>A0A840S881</accession>
<dbReference type="Gene3D" id="3.40.50.1000">
    <property type="entry name" value="HAD superfamily/HAD-like"/>
    <property type="match status" value="1"/>
</dbReference>
<dbReference type="Gene3D" id="1.20.1440.320">
    <property type="match status" value="1"/>
</dbReference>
<protein>
    <recommendedName>
        <fullName evidence="3">phosphoserine phosphatase</fullName>
        <ecNumber evidence="3">3.1.3.3</ecNumber>
    </recommendedName>
</protein>
<evidence type="ECO:0000256" key="2">
    <source>
        <dbReference type="ARBA" id="ARBA00005135"/>
    </source>
</evidence>
<dbReference type="InterPro" id="IPR050582">
    <property type="entry name" value="HAD-like_SerB"/>
</dbReference>
<sequence>MKRRQLSGLLGMAGLATLALPQQASAKGHEGKGMGHGAGHDMLGAGAFAPVVKARFQAVLRKAAKSKQRPYAVFDWDNTSIMNDTEEALLMYQINQLAFAMPPEQFQGAITRNVPPGNFLPAFKNAAGEQTSLETVVADLMSDYQFLWANYKGMKGSRSLEEMHATEQFQDFRAKLYFLYEAINDTHGTAVGYPWVVYLFGGLTVEQVSALAEASNDHGLGDALRKVKHTSPASLPGKAGVVTVSQNLGLRLTPEIANIMAALRHHGVDVYVSTASLEDVVRVFASTPKYGYHVKPENVIGLRLEMEGNVYKPEYRKGWPLNWGPGKTEVIKRELQSKKGYGPLMVFGDSDGDYDMLRDFPDTEFSLIVNRLKKGPIGTLCKQAVEQAASAAPRFVLQGRDERTGHWLPEDQMIKLGTTVKKLLP</sequence>
<keyword evidence="8" id="KW-0718">Serine biosynthesis</keyword>
<evidence type="ECO:0000256" key="5">
    <source>
        <dbReference type="ARBA" id="ARBA00022723"/>
    </source>
</evidence>
<dbReference type="Pfam" id="PF12710">
    <property type="entry name" value="HAD"/>
    <property type="match status" value="1"/>
</dbReference>
<dbReference type="EC" id="3.1.3.3" evidence="3"/>
<dbReference type="OrthoDB" id="1633110at2"/>
<comment type="catalytic activity">
    <reaction evidence="9">
        <text>O-phospho-L-serine + H2O = L-serine + phosphate</text>
        <dbReference type="Rhea" id="RHEA:21208"/>
        <dbReference type="ChEBI" id="CHEBI:15377"/>
        <dbReference type="ChEBI" id="CHEBI:33384"/>
        <dbReference type="ChEBI" id="CHEBI:43474"/>
        <dbReference type="ChEBI" id="CHEBI:57524"/>
        <dbReference type="EC" id="3.1.3.3"/>
    </reaction>
</comment>
<keyword evidence="7" id="KW-0460">Magnesium</keyword>
<dbReference type="GO" id="GO:0005737">
    <property type="term" value="C:cytoplasm"/>
    <property type="evidence" value="ECO:0007669"/>
    <property type="project" value="TreeGrafter"/>
</dbReference>
<dbReference type="RefSeq" id="WP_138855711.1">
    <property type="nucleotide sequence ID" value="NZ_CP040709.1"/>
</dbReference>
<dbReference type="Proteomes" id="UP000554837">
    <property type="component" value="Unassembled WGS sequence"/>
</dbReference>
<dbReference type="InterPro" id="IPR023214">
    <property type="entry name" value="HAD_sf"/>
</dbReference>
<keyword evidence="4" id="KW-0028">Amino-acid biosynthesis</keyword>